<organism evidence="2 3">
    <name type="scientific">Erythrobacter dokdonensis DSW-74</name>
    <dbReference type="NCBI Taxonomy" id="1300349"/>
    <lineage>
        <taxon>Bacteria</taxon>
        <taxon>Pseudomonadati</taxon>
        <taxon>Pseudomonadota</taxon>
        <taxon>Alphaproteobacteria</taxon>
        <taxon>Sphingomonadales</taxon>
        <taxon>Erythrobacteraceae</taxon>
        <taxon>Erythrobacter/Porphyrobacter group</taxon>
        <taxon>Erythrobacter</taxon>
    </lineage>
</organism>
<protein>
    <submittedName>
        <fullName evidence="2">Beta-lactamase</fullName>
    </submittedName>
</protein>
<accession>A0A1A7BDT0</accession>
<gene>
    <name evidence="2" type="ORF">I603_1906</name>
</gene>
<sequence length="397" mass="42818">MISPLPSLVASGIEGAMTLANRFHNRPFLLAPALLLLAGCGAAPPAETPLSEAALAAVTADAGAPKDQLARRIDDIFTAPGVGETRAVVLMADGKLAAERYADGYDADTRFVSWSMAKTVTGVLIGMLVADGLLALDEPAPVPLWQRPGDPRAGITLRHLLQMRSGLRHTEAGDPPYESSEVRMLFLDGRDDMARWAREQPLEAEPGKQFEYSSNTSVILADIAARALTDSSDPEARRKAVANYLEQRLFGPLGMTSMVPEFDASGTLIGGSLMHATARDWAKFGEMLRRKGRAPGGEQLVPQRWVEAMVTPSPASPHYGFQTWLNRPIPGVAASEHPLFPDRAPQSLFSLIGHMGQYVLVSPAQRVTLVRLGHSGAEERKAMLQQTADVLELYPAK</sequence>
<dbReference type="AlphaFoldDB" id="A0A1A7BDT0"/>
<dbReference type="STRING" id="1300349.I603_1906"/>
<dbReference type="InterPro" id="IPR001466">
    <property type="entry name" value="Beta-lactam-related"/>
</dbReference>
<comment type="caution">
    <text evidence="2">The sequence shown here is derived from an EMBL/GenBank/DDBJ whole genome shotgun (WGS) entry which is preliminary data.</text>
</comment>
<dbReference type="PATRIC" id="fig|1300349.4.peg.1899"/>
<evidence type="ECO:0000259" key="1">
    <source>
        <dbReference type="Pfam" id="PF00144"/>
    </source>
</evidence>
<evidence type="ECO:0000313" key="3">
    <source>
        <dbReference type="Proteomes" id="UP000092484"/>
    </source>
</evidence>
<name>A0A1A7BDT0_9SPHN</name>
<proteinExistence type="predicted"/>
<dbReference type="Gene3D" id="3.40.710.10">
    <property type="entry name" value="DD-peptidase/beta-lactamase superfamily"/>
    <property type="match status" value="1"/>
</dbReference>
<dbReference type="PANTHER" id="PTHR43283">
    <property type="entry name" value="BETA-LACTAMASE-RELATED"/>
    <property type="match status" value="1"/>
</dbReference>
<dbReference type="InterPro" id="IPR012338">
    <property type="entry name" value="Beta-lactam/transpept-like"/>
</dbReference>
<dbReference type="Proteomes" id="UP000092484">
    <property type="component" value="Unassembled WGS sequence"/>
</dbReference>
<reference evidence="2 3" key="1">
    <citation type="submission" date="2016-06" db="EMBL/GenBank/DDBJ databases">
        <title>Genome sequence of Porphyrobacter dokdonensis DSW-74.</title>
        <authorList>
            <person name="Kim J.F."/>
            <person name="Song J.Y."/>
        </authorList>
    </citation>
    <scope>NUCLEOTIDE SEQUENCE [LARGE SCALE GENOMIC DNA]</scope>
    <source>
        <strain evidence="2 3">DSW-74</strain>
    </source>
</reference>
<dbReference type="SUPFAM" id="SSF56601">
    <property type="entry name" value="beta-lactamase/transpeptidase-like"/>
    <property type="match status" value="1"/>
</dbReference>
<feature type="domain" description="Beta-lactamase-related" evidence="1">
    <location>
        <begin position="87"/>
        <end position="383"/>
    </location>
</feature>
<dbReference type="Pfam" id="PF00144">
    <property type="entry name" value="Beta-lactamase"/>
    <property type="match status" value="1"/>
</dbReference>
<dbReference type="InterPro" id="IPR050789">
    <property type="entry name" value="Diverse_Enzym_Activities"/>
</dbReference>
<dbReference type="PANTHER" id="PTHR43283:SF7">
    <property type="entry name" value="BETA-LACTAMASE-RELATED DOMAIN-CONTAINING PROTEIN"/>
    <property type="match status" value="1"/>
</dbReference>
<keyword evidence="3" id="KW-1185">Reference proteome</keyword>
<dbReference type="EMBL" id="LZYB01000004">
    <property type="protein sequence ID" value="OBV10693.1"/>
    <property type="molecule type" value="Genomic_DNA"/>
</dbReference>
<evidence type="ECO:0000313" key="2">
    <source>
        <dbReference type="EMBL" id="OBV10693.1"/>
    </source>
</evidence>